<dbReference type="RefSeq" id="WP_342847103.1">
    <property type="nucleotide sequence ID" value="NZ_JBBMQO010000002.1"/>
</dbReference>
<reference evidence="1 2" key="1">
    <citation type="submission" date="2024-03" db="EMBL/GenBank/DDBJ databases">
        <title>Community enrichment and isolation of bacterial strains for fucoidan degradation.</title>
        <authorList>
            <person name="Sichert A."/>
        </authorList>
    </citation>
    <scope>NUCLEOTIDE SEQUENCE [LARGE SCALE GENOMIC DNA]</scope>
    <source>
        <strain evidence="1 2">AS62</strain>
    </source>
</reference>
<comment type="caution">
    <text evidence="1">The sequence shown here is derived from an EMBL/GenBank/DDBJ whole genome shotgun (WGS) entry which is preliminary data.</text>
</comment>
<protein>
    <submittedName>
        <fullName evidence="1">DUF1203 domain-containing protein</fullName>
    </submittedName>
</protein>
<sequence length="156" mass="17353">MNFQFRALDSQEFAHLFALSDEALERHHARRVKVSEHPGTPCRVSLEDAQIGENVILVNYVHMSLDTPYRASHAIYVRESVKTATPKQNEIPALLLHRTLSVRAFDKEGMMIDADVVEGTALNGTIGQLFATNASIAELHIHYAKPGCFAARVTRA</sequence>
<name>A0ABU9T3S6_9HYPH</name>
<evidence type="ECO:0000313" key="2">
    <source>
        <dbReference type="Proteomes" id="UP001477870"/>
    </source>
</evidence>
<accession>A0ABU9T3S6</accession>
<organism evidence="1 2">
    <name type="scientific">Ahrensia kielensis</name>
    <dbReference type="NCBI Taxonomy" id="76980"/>
    <lineage>
        <taxon>Bacteria</taxon>
        <taxon>Pseudomonadati</taxon>
        <taxon>Pseudomonadota</taxon>
        <taxon>Alphaproteobacteria</taxon>
        <taxon>Hyphomicrobiales</taxon>
        <taxon>Ahrensiaceae</taxon>
        <taxon>Ahrensia</taxon>
    </lineage>
</organism>
<dbReference type="Pfam" id="PF06718">
    <property type="entry name" value="DUF1203"/>
    <property type="match status" value="1"/>
</dbReference>
<proteinExistence type="predicted"/>
<dbReference type="EMBL" id="JBBMQO010000002">
    <property type="protein sequence ID" value="MEM5500775.1"/>
    <property type="molecule type" value="Genomic_DNA"/>
</dbReference>
<gene>
    <name evidence="1" type="ORF">WNY59_04140</name>
</gene>
<keyword evidence="2" id="KW-1185">Reference proteome</keyword>
<dbReference type="PIRSF" id="PIRSF034110">
    <property type="entry name" value="DUF1203"/>
    <property type="match status" value="1"/>
</dbReference>
<evidence type="ECO:0000313" key="1">
    <source>
        <dbReference type="EMBL" id="MEM5500775.1"/>
    </source>
</evidence>
<dbReference type="Proteomes" id="UP001477870">
    <property type="component" value="Unassembled WGS sequence"/>
</dbReference>
<dbReference type="InterPro" id="IPR009593">
    <property type="entry name" value="DUF1203"/>
</dbReference>